<sequence length="183" mass="19758">MDVTTDVLIAGSMRAAQVRRVVERGDAISVNRSATSPVLLVWNDSGNPAAASADRWVVAVTGEKASARSVLCTAMAEAALRDAAVMVLTPAPWDPDDYMRAIGYVEAAEQPEVWALPRPEDVAALILQQPGVDHLIVTTADDAALIDTLLGNAEFAAMRARFELLVLPRSFRRRRTHESSGQH</sequence>
<name>A0A7G8P9A1_9MYCO</name>
<dbReference type="Proteomes" id="UP000515498">
    <property type="component" value="Chromosome"/>
</dbReference>
<dbReference type="AlphaFoldDB" id="A0A7G8P9A1"/>
<dbReference type="EMBL" id="CP059894">
    <property type="protein sequence ID" value="QNJ90917.1"/>
    <property type="molecule type" value="Genomic_DNA"/>
</dbReference>
<protein>
    <submittedName>
        <fullName evidence="1">Uncharacterized protein</fullName>
    </submittedName>
</protein>
<organism evidence="1 2">
    <name type="scientific">Mycolicibacterium fluoranthenivorans</name>
    <dbReference type="NCBI Taxonomy" id="258505"/>
    <lineage>
        <taxon>Bacteria</taxon>
        <taxon>Bacillati</taxon>
        <taxon>Actinomycetota</taxon>
        <taxon>Actinomycetes</taxon>
        <taxon>Mycobacteriales</taxon>
        <taxon>Mycobacteriaceae</taxon>
        <taxon>Mycolicibacterium</taxon>
    </lineage>
</organism>
<evidence type="ECO:0000313" key="1">
    <source>
        <dbReference type="EMBL" id="QNJ90917.1"/>
    </source>
</evidence>
<accession>A0A7G8P9A1</accession>
<dbReference type="RefSeq" id="WP_187095793.1">
    <property type="nucleotide sequence ID" value="NZ_CP059894.1"/>
</dbReference>
<proteinExistence type="predicted"/>
<dbReference type="KEGG" id="mflu:HZU40_22095"/>
<evidence type="ECO:0000313" key="2">
    <source>
        <dbReference type="Proteomes" id="UP000515498"/>
    </source>
</evidence>
<reference evidence="1 2" key="1">
    <citation type="submission" date="2020-07" db="EMBL/GenBank/DDBJ databases">
        <title>Draft genome sequence of four isobutane-metabolizing strains capable of cometabolically degrading diverse ether contaminants.</title>
        <authorList>
            <person name="Chen W."/>
            <person name="Faulkner N."/>
            <person name="Smith C."/>
            <person name="Hyman M."/>
        </authorList>
    </citation>
    <scope>NUCLEOTIDE SEQUENCE [LARGE SCALE GENOMIC DNA]</scope>
    <source>
        <strain evidence="1 2">2A</strain>
    </source>
</reference>
<gene>
    <name evidence="1" type="ORF">HZU40_22095</name>
</gene>
<dbReference type="Gene3D" id="3.40.50.12370">
    <property type="match status" value="1"/>
</dbReference>